<dbReference type="GO" id="GO:0005783">
    <property type="term" value="C:endoplasmic reticulum"/>
    <property type="evidence" value="ECO:0007669"/>
    <property type="project" value="TreeGrafter"/>
</dbReference>
<feature type="transmembrane region" description="Helical" evidence="6">
    <location>
        <begin position="42"/>
        <end position="67"/>
    </location>
</feature>
<evidence type="ECO:0000313" key="8">
    <source>
        <dbReference type="Proteomes" id="UP000751190"/>
    </source>
</evidence>
<accession>A0A8J5XJN8</accession>
<keyword evidence="4 6" id="KW-0472">Membrane</keyword>
<evidence type="ECO:0000256" key="2">
    <source>
        <dbReference type="ARBA" id="ARBA00022692"/>
    </source>
</evidence>
<keyword evidence="8" id="KW-1185">Reference proteome</keyword>
<dbReference type="PANTHER" id="PTHR21389:SF0">
    <property type="entry name" value="ETOPOSIDE-INDUCED PROTEIN 2.4 HOMOLOG"/>
    <property type="match status" value="1"/>
</dbReference>
<dbReference type="Proteomes" id="UP000751190">
    <property type="component" value="Unassembled WGS sequence"/>
</dbReference>
<evidence type="ECO:0000256" key="3">
    <source>
        <dbReference type="ARBA" id="ARBA00022989"/>
    </source>
</evidence>
<reference evidence="7" key="1">
    <citation type="submission" date="2021-05" db="EMBL/GenBank/DDBJ databases">
        <title>The genome of the haptophyte Pavlova lutheri (Diacronema luteri, Pavlovales) - a model for lipid biosynthesis in eukaryotic algae.</title>
        <authorList>
            <person name="Hulatt C.J."/>
            <person name="Posewitz M.C."/>
        </authorList>
    </citation>
    <scope>NUCLEOTIDE SEQUENCE</scope>
    <source>
        <strain evidence="7">NIVA-4/92</strain>
    </source>
</reference>
<evidence type="ECO:0000256" key="6">
    <source>
        <dbReference type="SAM" id="Phobius"/>
    </source>
</evidence>
<gene>
    <name evidence="7" type="ORF">KFE25_008892</name>
</gene>
<feature type="transmembrane region" description="Helical" evidence="6">
    <location>
        <begin position="87"/>
        <end position="109"/>
    </location>
</feature>
<dbReference type="PANTHER" id="PTHR21389">
    <property type="entry name" value="P53 INDUCED PROTEIN"/>
    <property type="match status" value="1"/>
</dbReference>
<protein>
    <submittedName>
        <fullName evidence="7">Uncharacterized protein</fullName>
    </submittedName>
</protein>
<feature type="transmembrane region" description="Helical" evidence="6">
    <location>
        <begin position="228"/>
        <end position="245"/>
    </location>
</feature>
<evidence type="ECO:0000313" key="7">
    <source>
        <dbReference type="EMBL" id="KAG8470471.1"/>
    </source>
</evidence>
<feature type="compositionally biased region" description="Low complexity" evidence="5">
    <location>
        <begin position="288"/>
        <end position="300"/>
    </location>
</feature>
<evidence type="ECO:0000256" key="1">
    <source>
        <dbReference type="ARBA" id="ARBA00004141"/>
    </source>
</evidence>
<feature type="compositionally biased region" description="Basic and acidic residues" evidence="5">
    <location>
        <begin position="303"/>
        <end position="317"/>
    </location>
</feature>
<comment type="caution">
    <text evidence="7">The sequence shown here is derived from an EMBL/GenBank/DDBJ whole genome shotgun (WGS) entry which is preliminary data.</text>
</comment>
<dbReference type="Pfam" id="PF07264">
    <property type="entry name" value="EI24"/>
    <property type="match status" value="1"/>
</dbReference>
<sequence length="317" mass="36409">MADARRAFAIVVEGAQAATYGRRLLHFLWESERIRTRAFQCFVLNCLLFLGSQALMEYAIMPIIANLLRHSPMTVHMQQPVQRLLSLLYQLLWVFPAYFISFLVSCSWYEEIASRTYALHFGKRKEAAPNFVSFVIVLRDEAWRFLLTYGLLLQTYALLYFVPYVGGLLHVISLAWYWSFFCFEYTWALHGWTIEERVAALEERWLYLAGFGLPLALLSVSLSTFVGYGIIAFVFPLFVVLATISEPRMHTPSRWLPSRLPLFHLPKRLGLLVVRTLNRRIKPPGAAAPIAATASASAATVDRQTRLEHTRARPHHE</sequence>
<evidence type="ECO:0000256" key="4">
    <source>
        <dbReference type="ARBA" id="ARBA00023136"/>
    </source>
</evidence>
<name>A0A8J5XJN8_DIALT</name>
<comment type="subcellular location">
    <subcellularLocation>
        <location evidence="1">Membrane</location>
        <topology evidence="1">Multi-pass membrane protein</topology>
    </subcellularLocation>
</comment>
<dbReference type="GO" id="GO:0016020">
    <property type="term" value="C:membrane"/>
    <property type="evidence" value="ECO:0007669"/>
    <property type="project" value="UniProtKB-SubCell"/>
</dbReference>
<dbReference type="OMA" id="HMCLLYA"/>
<keyword evidence="3 6" id="KW-1133">Transmembrane helix</keyword>
<dbReference type="OrthoDB" id="266518at2759"/>
<dbReference type="InterPro" id="IPR059112">
    <property type="entry name" value="CysZ/EI24"/>
</dbReference>
<organism evidence="7 8">
    <name type="scientific">Diacronema lutheri</name>
    <name type="common">Unicellular marine alga</name>
    <name type="synonym">Monochrysis lutheri</name>
    <dbReference type="NCBI Taxonomy" id="2081491"/>
    <lineage>
        <taxon>Eukaryota</taxon>
        <taxon>Haptista</taxon>
        <taxon>Haptophyta</taxon>
        <taxon>Pavlovophyceae</taxon>
        <taxon>Pavlovales</taxon>
        <taxon>Pavlovaceae</taxon>
        <taxon>Diacronema</taxon>
    </lineage>
</organism>
<proteinExistence type="predicted"/>
<keyword evidence="2 6" id="KW-0812">Transmembrane</keyword>
<dbReference type="GO" id="GO:0016236">
    <property type="term" value="P:macroautophagy"/>
    <property type="evidence" value="ECO:0007669"/>
    <property type="project" value="TreeGrafter"/>
</dbReference>
<feature type="region of interest" description="Disordered" evidence="5">
    <location>
        <begin position="288"/>
        <end position="317"/>
    </location>
</feature>
<dbReference type="EMBL" id="JAGTXO010000001">
    <property type="protein sequence ID" value="KAG8470471.1"/>
    <property type="molecule type" value="Genomic_DNA"/>
</dbReference>
<dbReference type="AlphaFoldDB" id="A0A8J5XJN8"/>
<evidence type="ECO:0000256" key="5">
    <source>
        <dbReference type="SAM" id="MobiDB-lite"/>
    </source>
</evidence>